<evidence type="ECO:0000313" key="2">
    <source>
        <dbReference type="EMBL" id="CAB3980202.1"/>
    </source>
</evidence>
<comment type="caution">
    <text evidence="2">The sequence shown here is derived from an EMBL/GenBank/DDBJ whole genome shotgun (WGS) entry which is preliminary data.</text>
</comment>
<evidence type="ECO:0000313" key="3">
    <source>
        <dbReference type="Proteomes" id="UP001152795"/>
    </source>
</evidence>
<dbReference type="GO" id="GO:1990221">
    <property type="term" value="C:L-cysteine desulfurase complex"/>
    <property type="evidence" value="ECO:0007669"/>
    <property type="project" value="TreeGrafter"/>
</dbReference>
<dbReference type="InterPro" id="IPR051522">
    <property type="entry name" value="ISC_assembly_LYR"/>
</dbReference>
<dbReference type="Proteomes" id="UP001152795">
    <property type="component" value="Unassembled WGS sequence"/>
</dbReference>
<name>A0A7D9DA22_PARCT</name>
<keyword evidence="3" id="KW-1185">Reference proteome</keyword>
<evidence type="ECO:0000256" key="1">
    <source>
        <dbReference type="ARBA" id="ARBA00009508"/>
    </source>
</evidence>
<dbReference type="AlphaFoldDB" id="A0A7D9DA22"/>
<accession>A0A7D9DA22</accession>
<proteinExistence type="inferred from homology"/>
<dbReference type="PANTHER" id="PTHR13166:SF7">
    <property type="entry name" value="LYR MOTIF-CONTAINING PROTEIN 4"/>
    <property type="match status" value="1"/>
</dbReference>
<protein>
    <submittedName>
        <fullName evidence="2">Uncharacterized protein</fullName>
    </submittedName>
</protein>
<dbReference type="CDD" id="cd20264">
    <property type="entry name" value="Complex1_LYR_LYRM4"/>
    <property type="match status" value="1"/>
</dbReference>
<dbReference type="OrthoDB" id="275715at2759"/>
<comment type="similarity">
    <text evidence="1">Belongs to the complex I LYR family.</text>
</comment>
<dbReference type="GO" id="GO:0016226">
    <property type="term" value="P:iron-sulfur cluster assembly"/>
    <property type="evidence" value="ECO:0007669"/>
    <property type="project" value="InterPro"/>
</dbReference>
<sequence>MTPCIIICINLLNMAARSEVLRLYRSLLRESINFNNYNYRLYAIRKVRDCFREHKNETDPERIKSFITKGQQNLESLKRQTLLNNIYGTSKLVIES</sequence>
<dbReference type="EMBL" id="CACRXK020000269">
    <property type="protein sequence ID" value="CAB3980202.1"/>
    <property type="molecule type" value="Genomic_DNA"/>
</dbReference>
<reference evidence="2" key="1">
    <citation type="submission" date="2020-04" db="EMBL/GenBank/DDBJ databases">
        <authorList>
            <person name="Alioto T."/>
            <person name="Alioto T."/>
            <person name="Gomez Garrido J."/>
        </authorList>
    </citation>
    <scope>NUCLEOTIDE SEQUENCE</scope>
    <source>
        <strain evidence="2">A484AB</strain>
    </source>
</reference>
<dbReference type="PANTHER" id="PTHR13166">
    <property type="entry name" value="PROTEIN C6ORF149"/>
    <property type="match status" value="1"/>
</dbReference>
<dbReference type="InterPro" id="IPR008011">
    <property type="entry name" value="Complex1_LYR_dom"/>
</dbReference>
<dbReference type="Pfam" id="PF05347">
    <property type="entry name" value="Complex1_LYR"/>
    <property type="match status" value="1"/>
</dbReference>
<organism evidence="2 3">
    <name type="scientific">Paramuricea clavata</name>
    <name type="common">Red gorgonian</name>
    <name type="synonym">Violescent sea-whip</name>
    <dbReference type="NCBI Taxonomy" id="317549"/>
    <lineage>
        <taxon>Eukaryota</taxon>
        <taxon>Metazoa</taxon>
        <taxon>Cnidaria</taxon>
        <taxon>Anthozoa</taxon>
        <taxon>Octocorallia</taxon>
        <taxon>Malacalcyonacea</taxon>
        <taxon>Plexauridae</taxon>
        <taxon>Paramuricea</taxon>
    </lineage>
</organism>
<dbReference type="InterPro" id="IPR045297">
    <property type="entry name" value="Complex1_LYR_LYRM4"/>
</dbReference>
<gene>
    <name evidence="2" type="ORF">PACLA_8A063581</name>
</gene>
<dbReference type="GO" id="GO:0005739">
    <property type="term" value="C:mitochondrion"/>
    <property type="evidence" value="ECO:0007669"/>
    <property type="project" value="TreeGrafter"/>
</dbReference>